<dbReference type="Proteomes" id="UP000468420">
    <property type="component" value="Unassembled WGS sequence"/>
</dbReference>
<reference evidence="1 2" key="1">
    <citation type="submission" date="2018-08" db="EMBL/GenBank/DDBJ databases">
        <title>Complete genomic analysis of a Citrobacter pasteurii isolated from cockles (Cerastoderma edule) containing a new chromosomic qnrB allele.</title>
        <authorList>
            <person name="Rodrigues A."/>
            <person name="Baptista T."/>
            <person name="Quesada A."/>
            <person name="Campos M.J."/>
        </authorList>
    </citation>
    <scope>NUCLEOTIDE SEQUENCE [LARGE SCALE GENOMIC DNA]</scope>
    <source>
        <strain evidence="1 2">BA18</strain>
    </source>
</reference>
<gene>
    <name evidence="1" type="ORF">DXF85_08240</name>
</gene>
<organism evidence="1 2">
    <name type="scientific">Citrobacter pasteurii</name>
    <dbReference type="NCBI Taxonomy" id="1563222"/>
    <lineage>
        <taxon>Bacteria</taxon>
        <taxon>Pseudomonadati</taxon>
        <taxon>Pseudomonadota</taxon>
        <taxon>Gammaproteobacteria</taxon>
        <taxon>Enterobacterales</taxon>
        <taxon>Enterobacteriaceae</taxon>
        <taxon>Citrobacter</taxon>
    </lineage>
</organism>
<comment type="caution">
    <text evidence="1">The sequence shown here is derived from an EMBL/GenBank/DDBJ whole genome shotgun (WGS) entry which is preliminary data.</text>
</comment>
<accession>A0A6N6K718</accession>
<evidence type="ECO:0000313" key="1">
    <source>
        <dbReference type="EMBL" id="KAA1278447.1"/>
    </source>
</evidence>
<name>A0A6N6K718_9ENTR</name>
<evidence type="ECO:0000313" key="2">
    <source>
        <dbReference type="Proteomes" id="UP000468420"/>
    </source>
</evidence>
<sequence length="88" mass="10617">MLEPLWRKYDKNIEGISIFYSKMDAAFYSTYLAQRFNEKWDVYPLDDFNIKEMMMNNQQIKKPTIIICYYMPDCGLIKSMKLLVQIII</sequence>
<dbReference type="AlphaFoldDB" id="A0A6N6K718"/>
<proteinExistence type="predicted"/>
<protein>
    <submittedName>
        <fullName evidence="1">Uncharacterized protein</fullName>
    </submittedName>
</protein>
<dbReference type="EMBL" id="QRDC01000006">
    <property type="protein sequence ID" value="KAA1278447.1"/>
    <property type="molecule type" value="Genomic_DNA"/>
</dbReference>